<evidence type="ECO:0000256" key="1">
    <source>
        <dbReference type="SAM" id="Phobius"/>
    </source>
</evidence>
<comment type="caution">
    <text evidence="2">The sequence shown here is derived from an EMBL/GenBank/DDBJ whole genome shotgun (WGS) entry which is preliminary data.</text>
</comment>
<dbReference type="OrthoDB" id="4337269at2"/>
<feature type="transmembrane region" description="Helical" evidence="1">
    <location>
        <begin position="121"/>
        <end position="140"/>
    </location>
</feature>
<accession>A0A8E2X744</accession>
<proteinExistence type="predicted"/>
<keyword evidence="1" id="KW-0472">Membrane</keyword>
<reference evidence="2 3" key="1">
    <citation type="journal article" date="2014" name="Genome Announc.">
        <title>Draft Genome Sequence of the Antitrypanosomally Active Sponge-Associated Bacterium Actinokineospora sp. Strain EG49.</title>
        <authorList>
            <person name="Harjes J."/>
            <person name="Ryu T."/>
            <person name="Abdelmohsen U.R."/>
            <person name="Moitinho-Silva L."/>
            <person name="Horn H."/>
            <person name="Ravasi T."/>
            <person name="Hentschel U."/>
        </authorList>
    </citation>
    <scope>NUCLEOTIDE SEQUENCE [LARGE SCALE GENOMIC DNA]</scope>
    <source>
        <strain evidence="2 3">EG49</strain>
    </source>
</reference>
<dbReference type="AlphaFoldDB" id="W7ISA5"/>
<feature type="transmembrane region" description="Helical" evidence="1">
    <location>
        <begin position="152"/>
        <end position="170"/>
    </location>
</feature>
<feature type="transmembrane region" description="Helical" evidence="1">
    <location>
        <begin position="190"/>
        <end position="216"/>
    </location>
</feature>
<accession>W7ISA5</accession>
<protein>
    <submittedName>
        <fullName evidence="2">Putative integral membrane protein</fullName>
    </submittedName>
</protein>
<dbReference type="RefSeq" id="WP_035278878.1">
    <property type="nucleotide sequence ID" value="NZ_AYXG01000032.1"/>
</dbReference>
<feature type="transmembrane region" description="Helical" evidence="1">
    <location>
        <begin position="48"/>
        <end position="66"/>
    </location>
</feature>
<dbReference type="STRING" id="909613.UO65_0844"/>
<feature type="transmembrane region" description="Helical" evidence="1">
    <location>
        <begin position="86"/>
        <end position="109"/>
    </location>
</feature>
<sequence length="220" mass="22631">MIALVRYTAAVMFHSQRYLPPALVFIACMALFANDAGAQPVVPIFAPMTAVAVVCSAWSTAALIAVEDPVQRAITAVNTGRSWALLVAVVVVVLLTSAVLAGLVVVLPGVLGNDRVTALDLATGALALLAAACLGTAIGMVTSRLVIRRPGWSLLAALLLLVVVLLTRGLPPINPLVLLLARTESATAGVLATTAWSAVVAVVVLLLCAVVTQVVATRRD</sequence>
<dbReference type="EMBL" id="AYXG01000032">
    <property type="protein sequence ID" value="EWC63820.1"/>
    <property type="molecule type" value="Genomic_DNA"/>
</dbReference>
<dbReference type="PROSITE" id="PS51257">
    <property type="entry name" value="PROKAR_LIPOPROTEIN"/>
    <property type="match status" value="1"/>
</dbReference>
<dbReference type="Proteomes" id="UP000019277">
    <property type="component" value="Unassembled WGS sequence"/>
</dbReference>
<gene>
    <name evidence="2" type="ORF">UO65_0844</name>
</gene>
<evidence type="ECO:0000313" key="2">
    <source>
        <dbReference type="EMBL" id="EWC63820.1"/>
    </source>
</evidence>
<keyword evidence="3" id="KW-1185">Reference proteome</keyword>
<evidence type="ECO:0000313" key="3">
    <source>
        <dbReference type="Proteomes" id="UP000019277"/>
    </source>
</evidence>
<organism evidence="2 3">
    <name type="scientific">Actinokineospora spheciospongiae</name>
    <dbReference type="NCBI Taxonomy" id="909613"/>
    <lineage>
        <taxon>Bacteria</taxon>
        <taxon>Bacillati</taxon>
        <taxon>Actinomycetota</taxon>
        <taxon>Actinomycetes</taxon>
        <taxon>Pseudonocardiales</taxon>
        <taxon>Pseudonocardiaceae</taxon>
        <taxon>Actinokineospora</taxon>
    </lineage>
</organism>
<keyword evidence="1" id="KW-1133">Transmembrane helix</keyword>
<name>W7ISA5_9PSEU</name>
<keyword evidence="1" id="KW-0812">Transmembrane</keyword>
<dbReference type="eggNOG" id="ENOG5033U0X">
    <property type="taxonomic scope" value="Bacteria"/>
</dbReference>